<gene>
    <name evidence="1" type="ORF">COW38_04370</name>
</gene>
<feature type="non-terminal residue" evidence="1">
    <location>
        <position position="171"/>
    </location>
</feature>
<protein>
    <submittedName>
        <fullName evidence="1">Uncharacterized protein</fullName>
    </submittedName>
</protein>
<sequence length="171" mass="19594">DDPGIILVNVAPRHGKAKKWENGTPFGHIQYQNTHIFTTVDGATLSLIHKYGLSETIEVYDIPEVLDAMIKQGELKEHLRAPITNTQFRSFEFLPRVANWYMQKLAIPHELHKLSDFLKAPLAVWYIDNFGNCKTTAWAGDIDHKALHKITTRWGDLMCYERLKDVPNGEP</sequence>
<evidence type="ECO:0000313" key="1">
    <source>
        <dbReference type="EMBL" id="PIW06755.1"/>
    </source>
</evidence>
<feature type="non-terminal residue" evidence="1">
    <location>
        <position position="1"/>
    </location>
</feature>
<organism evidence="1 2">
    <name type="scientific">Candidatus Collierbacteria bacterium CG17_big_fil_post_rev_8_21_14_2_50_45_7</name>
    <dbReference type="NCBI Taxonomy" id="1974536"/>
    <lineage>
        <taxon>Bacteria</taxon>
        <taxon>Candidatus Collieribacteriota</taxon>
    </lineage>
</organism>
<accession>A0A2M7FL42</accession>
<reference evidence="2" key="1">
    <citation type="submission" date="2017-09" db="EMBL/GenBank/DDBJ databases">
        <title>Depth-based differentiation of microbial function through sediment-hosted aquifers and enrichment of novel symbionts in the deep terrestrial subsurface.</title>
        <authorList>
            <person name="Probst A.J."/>
            <person name="Ladd B."/>
            <person name="Jarett J.K."/>
            <person name="Geller-Mcgrath D.E."/>
            <person name="Sieber C.M.K."/>
            <person name="Emerson J.B."/>
            <person name="Anantharaman K."/>
            <person name="Thomas B.C."/>
            <person name="Malmstrom R."/>
            <person name="Stieglmeier M."/>
            <person name="Klingl A."/>
            <person name="Woyke T."/>
            <person name="Ryan C.M."/>
            <person name="Banfield J.F."/>
        </authorList>
    </citation>
    <scope>NUCLEOTIDE SEQUENCE [LARGE SCALE GENOMIC DNA]</scope>
</reference>
<evidence type="ECO:0000313" key="2">
    <source>
        <dbReference type="Proteomes" id="UP000230556"/>
    </source>
</evidence>
<comment type="caution">
    <text evidence="1">The sequence shown here is derived from an EMBL/GenBank/DDBJ whole genome shotgun (WGS) entry which is preliminary data.</text>
</comment>
<dbReference type="EMBL" id="PFFO01000193">
    <property type="protein sequence ID" value="PIW06755.1"/>
    <property type="molecule type" value="Genomic_DNA"/>
</dbReference>
<name>A0A2M7FL42_9BACT</name>
<dbReference type="AlphaFoldDB" id="A0A2M7FL42"/>
<proteinExistence type="predicted"/>
<dbReference type="Proteomes" id="UP000230556">
    <property type="component" value="Unassembled WGS sequence"/>
</dbReference>